<proteinExistence type="predicted"/>
<dbReference type="InterPro" id="IPR002823">
    <property type="entry name" value="DUF112_TM"/>
</dbReference>
<name>A0A1I1MNR1_9RHOB</name>
<keyword evidence="1" id="KW-1133">Transmembrane helix</keyword>
<dbReference type="Pfam" id="PF01970">
    <property type="entry name" value="TctA"/>
    <property type="match status" value="1"/>
</dbReference>
<keyword evidence="1" id="KW-0472">Membrane</keyword>
<feature type="transmembrane region" description="Helical" evidence="1">
    <location>
        <begin position="7"/>
        <end position="29"/>
    </location>
</feature>
<feature type="transmembrane region" description="Helical" evidence="1">
    <location>
        <begin position="356"/>
        <end position="381"/>
    </location>
</feature>
<reference evidence="3 4" key="1">
    <citation type="submission" date="2016-10" db="EMBL/GenBank/DDBJ databases">
        <authorList>
            <person name="de Groot N.N."/>
        </authorList>
    </citation>
    <scope>NUCLEOTIDE SEQUENCE [LARGE SCALE GENOMIC DNA]</scope>
    <source>
        <strain evidence="3 4">DSM 19548</strain>
    </source>
</reference>
<dbReference type="OrthoDB" id="9791872at2"/>
<feature type="transmembrane region" description="Helical" evidence="1">
    <location>
        <begin position="138"/>
        <end position="161"/>
    </location>
</feature>
<dbReference type="Proteomes" id="UP000198728">
    <property type="component" value="Unassembled WGS sequence"/>
</dbReference>
<dbReference type="PANTHER" id="PTHR35342">
    <property type="entry name" value="TRICARBOXYLIC TRANSPORT PROTEIN"/>
    <property type="match status" value="1"/>
</dbReference>
<dbReference type="RefSeq" id="WP_093361707.1">
    <property type="nucleotide sequence ID" value="NZ_FOLG01000010.1"/>
</dbReference>
<protein>
    <submittedName>
        <fullName evidence="3">TctA family transporter</fullName>
    </submittedName>
</protein>
<feature type="transmembrane region" description="Helical" evidence="1">
    <location>
        <begin position="259"/>
        <end position="282"/>
    </location>
</feature>
<feature type="transmembrane region" description="Helical" evidence="1">
    <location>
        <begin position="204"/>
        <end position="223"/>
    </location>
</feature>
<feature type="transmembrane region" description="Helical" evidence="1">
    <location>
        <begin position="469"/>
        <end position="487"/>
    </location>
</feature>
<feature type="transmembrane region" description="Helical" evidence="1">
    <location>
        <begin position="387"/>
        <end position="407"/>
    </location>
</feature>
<evidence type="ECO:0000313" key="3">
    <source>
        <dbReference type="EMBL" id="SFC87114.1"/>
    </source>
</evidence>
<keyword evidence="1" id="KW-0812">Transmembrane</keyword>
<dbReference type="PANTHER" id="PTHR35342:SF5">
    <property type="entry name" value="TRICARBOXYLIC TRANSPORT PROTEIN"/>
    <property type="match status" value="1"/>
</dbReference>
<keyword evidence="4" id="KW-1185">Reference proteome</keyword>
<feature type="transmembrane region" description="Helical" evidence="1">
    <location>
        <begin position="106"/>
        <end position="131"/>
    </location>
</feature>
<evidence type="ECO:0000256" key="1">
    <source>
        <dbReference type="SAM" id="Phobius"/>
    </source>
</evidence>
<evidence type="ECO:0000259" key="2">
    <source>
        <dbReference type="Pfam" id="PF01970"/>
    </source>
</evidence>
<evidence type="ECO:0000313" key="4">
    <source>
        <dbReference type="Proteomes" id="UP000198728"/>
    </source>
</evidence>
<feature type="domain" description="DUF112" evidence="2">
    <location>
        <begin position="20"/>
        <end position="439"/>
    </location>
</feature>
<gene>
    <name evidence="3" type="ORF">SAMN04488094_110133</name>
</gene>
<accession>A0A1I1MNR1</accession>
<dbReference type="STRING" id="441112.SAMN04488094_110133"/>
<feature type="transmembrane region" description="Helical" evidence="1">
    <location>
        <begin position="67"/>
        <end position="86"/>
    </location>
</feature>
<organism evidence="3 4">
    <name type="scientific">Tropicimonas isoalkanivorans</name>
    <dbReference type="NCBI Taxonomy" id="441112"/>
    <lineage>
        <taxon>Bacteria</taxon>
        <taxon>Pseudomonadati</taxon>
        <taxon>Pseudomonadota</taxon>
        <taxon>Alphaproteobacteria</taxon>
        <taxon>Rhodobacterales</taxon>
        <taxon>Roseobacteraceae</taxon>
        <taxon>Tropicimonas</taxon>
    </lineage>
</organism>
<feature type="transmembrane region" description="Helical" evidence="1">
    <location>
        <begin position="35"/>
        <end position="55"/>
    </location>
</feature>
<feature type="transmembrane region" description="Helical" evidence="1">
    <location>
        <begin position="414"/>
        <end position="443"/>
    </location>
</feature>
<dbReference type="AlphaFoldDB" id="A0A1I1MNR1"/>
<dbReference type="EMBL" id="FOLG01000010">
    <property type="protein sequence ID" value="SFC87114.1"/>
    <property type="molecule type" value="Genomic_DNA"/>
</dbReference>
<sequence>MDLFSNLALGFSVAISPMALLICLLGVSLGMVVGVLPGLGAITAIAMLLPVTYYLEPTHALIMLAGIYYGAAFGGSTASILLNLPGTPSSAITALDGYPLGQKGKAGVALLVAAMSSFFGGTVGVLLLATVAPALVKVALSFSSAEYFSVMLLGLIAAVTLAEGSPIKGLIAVAIGLLFGLVGADPQTGSVRYGFGIPQMFDGFSLVAVVMGLFGVAEVMANVGNDSGHRATHRISFREMLPSRAELRQTIKPILRGSAVGSAVGILPGTGVVVASFMAYALEKKISKTPERFGQGAIEGISAPEAANNACTQTTFIPTLAIGIPGDAVTAIMLSALILHGITPGPTVIASQPDMFWGLVVSFWIGNLILVIMNIPLVGIWVKLLSIPYRLMYPSIILFICIGVYSVNNSVFDIFVALGFGLLGLFMRMIGLSTAPLLLGFVLGPMMESHFRRALTLARGDLGVFFDRPVSAVFLLLCALFVVSWIISARRTKRKKANAG</sequence>